<evidence type="ECO:0000256" key="1">
    <source>
        <dbReference type="SAM" id="MobiDB-lite"/>
    </source>
</evidence>
<dbReference type="AlphaFoldDB" id="A0AAD6UX23"/>
<reference evidence="2" key="1">
    <citation type="submission" date="2023-03" db="EMBL/GenBank/DDBJ databases">
        <title>Massive genome expansion in bonnet fungi (Mycena s.s.) driven by repeated elements and novel gene families across ecological guilds.</title>
        <authorList>
            <consortium name="Lawrence Berkeley National Laboratory"/>
            <person name="Harder C.B."/>
            <person name="Miyauchi S."/>
            <person name="Viragh M."/>
            <person name="Kuo A."/>
            <person name="Thoen E."/>
            <person name="Andreopoulos B."/>
            <person name="Lu D."/>
            <person name="Skrede I."/>
            <person name="Drula E."/>
            <person name="Henrissat B."/>
            <person name="Morin E."/>
            <person name="Kohler A."/>
            <person name="Barry K."/>
            <person name="LaButti K."/>
            <person name="Morin E."/>
            <person name="Salamov A."/>
            <person name="Lipzen A."/>
            <person name="Mereny Z."/>
            <person name="Hegedus B."/>
            <person name="Baldrian P."/>
            <person name="Stursova M."/>
            <person name="Weitz H."/>
            <person name="Taylor A."/>
            <person name="Grigoriev I.V."/>
            <person name="Nagy L.G."/>
            <person name="Martin F."/>
            <person name="Kauserud H."/>
        </authorList>
    </citation>
    <scope>NUCLEOTIDE SEQUENCE</scope>
    <source>
        <strain evidence="2">9144</strain>
    </source>
</reference>
<name>A0AAD6UX23_9AGAR</name>
<accession>A0AAD6UX23</accession>
<sequence>MFWIMGHINEVDYRIKYPKDEPRQHVCHREFAGDCMGHSKVKTAQHSMKTMVQEPTMPQRVIVPVSAVRLFVKLVKLLHRLLLVIGECKDVAEPTAGQGRCAFGNTGPSTSRIKKWPKMTLTKLFKGRAPPSRPTRAEIEEQAERDAQNHAADAEEDELIKAATEI</sequence>
<proteinExistence type="predicted"/>
<protein>
    <submittedName>
        <fullName evidence="2">Uncharacterized protein</fullName>
    </submittedName>
</protein>
<evidence type="ECO:0000313" key="3">
    <source>
        <dbReference type="Proteomes" id="UP001219525"/>
    </source>
</evidence>
<gene>
    <name evidence="2" type="ORF">GGX14DRAFT_406608</name>
</gene>
<organism evidence="2 3">
    <name type="scientific">Mycena pura</name>
    <dbReference type="NCBI Taxonomy" id="153505"/>
    <lineage>
        <taxon>Eukaryota</taxon>
        <taxon>Fungi</taxon>
        <taxon>Dikarya</taxon>
        <taxon>Basidiomycota</taxon>
        <taxon>Agaricomycotina</taxon>
        <taxon>Agaricomycetes</taxon>
        <taxon>Agaricomycetidae</taxon>
        <taxon>Agaricales</taxon>
        <taxon>Marasmiineae</taxon>
        <taxon>Mycenaceae</taxon>
        <taxon>Mycena</taxon>
    </lineage>
</organism>
<feature type="compositionally biased region" description="Basic and acidic residues" evidence="1">
    <location>
        <begin position="135"/>
        <end position="148"/>
    </location>
</feature>
<feature type="region of interest" description="Disordered" evidence="1">
    <location>
        <begin position="126"/>
        <end position="166"/>
    </location>
</feature>
<evidence type="ECO:0000313" key="2">
    <source>
        <dbReference type="EMBL" id="KAJ7192209.1"/>
    </source>
</evidence>
<dbReference type="Proteomes" id="UP001219525">
    <property type="component" value="Unassembled WGS sequence"/>
</dbReference>
<comment type="caution">
    <text evidence="2">The sequence shown here is derived from an EMBL/GenBank/DDBJ whole genome shotgun (WGS) entry which is preliminary data.</text>
</comment>
<keyword evidence="3" id="KW-1185">Reference proteome</keyword>
<dbReference type="EMBL" id="JARJCW010000123">
    <property type="protein sequence ID" value="KAJ7192209.1"/>
    <property type="molecule type" value="Genomic_DNA"/>
</dbReference>